<protein>
    <submittedName>
        <fullName evidence="1">Uncharacterized protein</fullName>
    </submittedName>
</protein>
<keyword evidence="2" id="KW-1185">Reference proteome</keyword>
<dbReference type="EMBL" id="JARBDR010000640">
    <property type="protein sequence ID" value="KAJ8310432.1"/>
    <property type="molecule type" value="Genomic_DNA"/>
</dbReference>
<gene>
    <name evidence="1" type="ORF">KUTeg_012297</name>
</gene>
<accession>A0ABQ9EZ36</accession>
<reference evidence="1 2" key="1">
    <citation type="submission" date="2022-12" db="EMBL/GenBank/DDBJ databases">
        <title>Chromosome-level genome of Tegillarca granosa.</title>
        <authorList>
            <person name="Kim J."/>
        </authorList>
    </citation>
    <scope>NUCLEOTIDE SEQUENCE [LARGE SCALE GENOMIC DNA]</scope>
    <source>
        <strain evidence="1">Teg-2019</strain>
        <tissue evidence="1">Adductor muscle</tissue>
    </source>
</reference>
<evidence type="ECO:0000313" key="1">
    <source>
        <dbReference type="EMBL" id="KAJ8310432.1"/>
    </source>
</evidence>
<proteinExistence type="predicted"/>
<dbReference type="Proteomes" id="UP001217089">
    <property type="component" value="Unassembled WGS sequence"/>
</dbReference>
<organism evidence="1 2">
    <name type="scientific">Tegillarca granosa</name>
    <name type="common">Malaysian cockle</name>
    <name type="synonym">Anadara granosa</name>
    <dbReference type="NCBI Taxonomy" id="220873"/>
    <lineage>
        <taxon>Eukaryota</taxon>
        <taxon>Metazoa</taxon>
        <taxon>Spiralia</taxon>
        <taxon>Lophotrochozoa</taxon>
        <taxon>Mollusca</taxon>
        <taxon>Bivalvia</taxon>
        <taxon>Autobranchia</taxon>
        <taxon>Pteriomorphia</taxon>
        <taxon>Arcoida</taxon>
        <taxon>Arcoidea</taxon>
        <taxon>Arcidae</taxon>
        <taxon>Tegillarca</taxon>
    </lineage>
</organism>
<comment type="caution">
    <text evidence="1">The sequence shown here is derived from an EMBL/GenBank/DDBJ whole genome shotgun (WGS) entry which is preliminary data.</text>
</comment>
<sequence>MPMWMHKDFHDLYPTLRATDSEFIPRNGNRNTAELSTKEYRSRMIVTETNGSLLRFIYVMLAANNTDNYSNSVQRKVLSLHNPSVPPKRPVANLFLDIKSSNQENIS</sequence>
<name>A0ABQ9EZ36_TEGGR</name>
<evidence type="ECO:0000313" key="2">
    <source>
        <dbReference type="Proteomes" id="UP001217089"/>
    </source>
</evidence>